<dbReference type="InterPro" id="IPR001584">
    <property type="entry name" value="Integrase_cat-core"/>
</dbReference>
<dbReference type="InterPro" id="IPR041588">
    <property type="entry name" value="Integrase_H2C2"/>
</dbReference>
<dbReference type="GO" id="GO:0003676">
    <property type="term" value="F:nucleic acid binding"/>
    <property type="evidence" value="ECO:0007669"/>
    <property type="project" value="InterPro"/>
</dbReference>
<dbReference type="InterPro" id="IPR040676">
    <property type="entry name" value="DUF5641"/>
</dbReference>
<evidence type="ECO:0000313" key="2">
    <source>
        <dbReference type="EMBL" id="JAV62754.1"/>
    </source>
</evidence>
<dbReference type="SUPFAM" id="SSF53098">
    <property type="entry name" value="Ribonuclease H-like"/>
    <property type="match status" value="1"/>
</dbReference>
<dbReference type="AlphaFoldDB" id="A0A1Y1KN79"/>
<dbReference type="GO" id="GO:0015074">
    <property type="term" value="P:DNA integration"/>
    <property type="evidence" value="ECO:0007669"/>
    <property type="project" value="InterPro"/>
</dbReference>
<sequence length="539" mass="62097">MPQRLINHHMWWNGPPFLSIPRDEWHFDIDKCSHAETELEVQQEEKYLVHSSAVITNMVDRLLERFSSLTYIQRILGYTYRFIHNCRHPTDKHSGSLTSKELRASLMYLVKHVQTHNFGNLLEKIQKNQLLPKPFRRLALFMDRDGFLRVGGQIRNYNLPFSAKHPLLLPRSHRLTALIIEANHRKYLHPGSKTLHYLLLQQYWILSARRAIQETLAKCVQCFKVKPKSYTPFMGDLPFHRISSLKAFSHVSLDYCGPFFITMCRRRGLKANKAYVCVFVCNATKAVHLEVVSDLSAEAFIAAFRRFVARRGCVSHVYSDNATNFVGAHKIFIKNARLAAQELEIQWHFSPPSGPHFNGLAEAGVKSIKTHLLRVVGEQRLSLEEFSTLLCQIESLLNSRPICSHSTDPNDVSSLTPGHFLTIDPLNSIPDPDISHLKLNTLNRWQFLQRLHAEFWKRWHVEYLNTLQQRSKWLDPGNPIKLNTLVLIKDDCKPPLQWSLGRVIALHPGEDGHVRVVTVKTAKGILRRPIGKLCPLPIN</sequence>
<name>A0A1Y1KN79_PHOPY</name>
<dbReference type="PROSITE" id="PS50994">
    <property type="entry name" value="INTEGRASE"/>
    <property type="match status" value="1"/>
</dbReference>
<dbReference type="EMBL" id="GEZM01078366">
    <property type="protein sequence ID" value="JAV62756.1"/>
    <property type="molecule type" value="Transcribed_RNA"/>
</dbReference>
<accession>A0A1Y1KN79</accession>
<dbReference type="Pfam" id="PF17921">
    <property type="entry name" value="Integrase_H2C2"/>
    <property type="match status" value="1"/>
</dbReference>
<dbReference type="Pfam" id="PF18701">
    <property type="entry name" value="DUF5641"/>
    <property type="match status" value="1"/>
</dbReference>
<dbReference type="EMBL" id="GEZM01078370">
    <property type="protein sequence ID" value="JAV62754.1"/>
    <property type="molecule type" value="Transcribed_RNA"/>
</dbReference>
<organism evidence="2">
    <name type="scientific">Photinus pyralis</name>
    <name type="common">Common eastern firefly</name>
    <name type="synonym">Lampyris pyralis</name>
    <dbReference type="NCBI Taxonomy" id="7054"/>
    <lineage>
        <taxon>Eukaryota</taxon>
        <taxon>Metazoa</taxon>
        <taxon>Ecdysozoa</taxon>
        <taxon>Arthropoda</taxon>
        <taxon>Hexapoda</taxon>
        <taxon>Insecta</taxon>
        <taxon>Pterygota</taxon>
        <taxon>Neoptera</taxon>
        <taxon>Endopterygota</taxon>
        <taxon>Coleoptera</taxon>
        <taxon>Polyphaga</taxon>
        <taxon>Elateriformia</taxon>
        <taxon>Elateroidea</taxon>
        <taxon>Lampyridae</taxon>
        <taxon>Lampyrinae</taxon>
        <taxon>Photinus</taxon>
    </lineage>
</organism>
<protein>
    <recommendedName>
        <fullName evidence="1">Integrase catalytic domain-containing protein</fullName>
    </recommendedName>
</protein>
<proteinExistence type="predicted"/>
<dbReference type="Gene3D" id="3.30.420.10">
    <property type="entry name" value="Ribonuclease H-like superfamily/Ribonuclease H"/>
    <property type="match status" value="1"/>
</dbReference>
<reference evidence="2" key="1">
    <citation type="journal article" date="2016" name="Sci. Rep.">
        <title>Molecular characterization of firefly nuptial gifts: a multi-omics approach sheds light on postcopulatory sexual selection.</title>
        <authorList>
            <person name="Al-Wathiqui N."/>
            <person name="Fallon T.R."/>
            <person name="South A."/>
            <person name="Weng J.K."/>
            <person name="Lewis S.M."/>
        </authorList>
    </citation>
    <scope>NUCLEOTIDE SEQUENCE</scope>
</reference>
<evidence type="ECO:0000259" key="1">
    <source>
        <dbReference type="PROSITE" id="PS50994"/>
    </source>
</evidence>
<dbReference type="EMBL" id="GEZM01078363">
    <property type="protein sequence ID" value="JAV62758.1"/>
    <property type="molecule type" value="Transcribed_RNA"/>
</dbReference>
<feature type="domain" description="Integrase catalytic" evidence="1">
    <location>
        <begin position="234"/>
        <end position="425"/>
    </location>
</feature>
<dbReference type="PANTHER" id="PTHR47331">
    <property type="entry name" value="PHD-TYPE DOMAIN-CONTAINING PROTEIN"/>
    <property type="match status" value="1"/>
</dbReference>
<dbReference type="InterPro" id="IPR036397">
    <property type="entry name" value="RNaseH_sf"/>
</dbReference>
<dbReference type="InterPro" id="IPR012337">
    <property type="entry name" value="RNaseH-like_sf"/>
</dbReference>